<protein>
    <submittedName>
        <fullName evidence="1">12584_t:CDS:1</fullName>
    </submittedName>
</protein>
<evidence type="ECO:0000313" key="1">
    <source>
        <dbReference type="EMBL" id="CAG8608175.1"/>
    </source>
</evidence>
<organism evidence="1 2">
    <name type="scientific">Dentiscutata heterogama</name>
    <dbReference type="NCBI Taxonomy" id="1316150"/>
    <lineage>
        <taxon>Eukaryota</taxon>
        <taxon>Fungi</taxon>
        <taxon>Fungi incertae sedis</taxon>
        <taxon>Mucoromycota</taxon>
        <taxon>Glomeromycotina</taxon>
        <taxon>Glomeromycetes</taxon>
        <taxon>Diversisporales</taxon>
        <taxon>Gigasporaceae</taxon>
        <taxon>Dentiscutata</taxon>
    </lineage>
</organism>
<gene>
    <name evidence="1" type="ORF">DHETER_LOCUS7521</name>
</gene>
<dbReference type="EMBL" id="CAJVPU010010732">
    <property type="protein sequence ID" value="CAG8608175.1"/>
    <property type="molecule type" value="Genomic_DNA"/>
</dbReference>
<dbReference type="Proteomes" id="UP000789702">
    <property type="component" value="Unassembled WGS sequence"/>
</dbReference>
<keyword evidence="2" id="KW-1185">Reference proteome</keyword>
<comment type="caution">
    <text evidence="1">The sequence shown here is derived from an EMBL/GenBank/DDBJ whole genome shotgun (WGS) entry which is preliminary data.</text>
</comment>
<sequence length="49" mass="5343">MGRTCQNSSSSIIILPSKDCSVCIKSQRLASITFVIFGNRFVVIPIQAI</sequence>
<feature type="non-terminal residue" evidence="1">
    <location>
        <position position="49"/>
    </location>
</feature>
<name>A0ACA9MQT0_9GLOM</name>
<reference evidence="1" key="1">
    <citation type="submission" date="2021-06" db="EMBL/GenBank/DDBJ databases">
        <authorList>
            <person name="Kallberg Y."/>
            <person name="Tangrot J."/>
            <person name="Rosling A."/>
        </authorList>
    </citation>
    <scope>NUCLEOTIDE SEQUENCE</scope>
    <source>
        <strain evidence="1">IL203A</strain>
    </source>
</reference>
<proteinExistence type="predicted"/>
<accession>A0ACA9MQT0</accession>
<evidence type="ECO:0000313" key="2">
    <source>
        <dbReference type="Proteomes" id="UP000789702"/>
    </source>
</evidence>